<keyword evidence="5" id="KW-1185">Reference proteome</keyword>
<organism evidence="4 5">
    <name type="scientific">Catharus fuscescens</name>
    <name type="common">Veery</name>
    <name type="synonym">Turdus fuscescens</name>
    <dbReference type="NCBI Taxonomy" id="159581"/>
    <lineage>
        <taxon>Eukaryota</taxon>
        <taxon>Metazoa</taxon>
        <taxon>Chordata</taxon>
        <taxon>Craniata</taxon>
        <taxon>Vertebrata</taxon>
        <taxon>Euteleostomi</taxon>
        <taxon>Archelosauria</taxon>
        <taxon>Archosauria</taxon>
        <taxon>Dinosauria</taxon>
        <taxon>Saurischia</taxon>
        <taxon>Theropoda</taxon>
        <taxon>Coelurosauria</taxon>
        <taxon>Aves</taxon>
        <taxon>Neognathae</taxon>
        <taxon>Neoaves</taxon>
        <taxon>Telluraves</taxon>
        <taxon>Australaves</taxon>
        <taxon>Passeriformes</taxon>
        <taxon>Turdidae</taxon>
        <taxon>Catharus</taxon>
    </lineage>
</organism>
<dbReference type="Gene3D" id="2.80.10.50">
    <property type="match status" value="1"/>
</dbReference>
<evidence type="ECO:0000256" key="1">
    <source>
        <dbReference type="ARBA" id="ARBA00022734"/>
    </source>
</evidence>
<dbReference type="InterPro" id="IPR035992">
    <property type="entry name" value="Ricin_B-like_lectins"/>
</dbReference>
<sequence length="321" mass="35819">FNQDCVSELVSLIFSLFSYMTVDNFQRGIFTWPMNFGWRQIPQEVIEKNKIKETDIIRCPVMAGGLFSIDKKYFFELGMYDPGLDVWGGENMELSFKVGGCHTPGRGLGPRQGLPRDIPSPWAPDLCLSWLAQSQLPPPCLQQCPVSQGSVDVGDLSQQIQLRKKLGCKTFRWYLQNVYPDLEAPLVKASGLLVNVALAGCIAVEGTTLAFEECDVNSTHQKFNYTWLRLIQHGELCLAPSGVLGAVGLRRCQGRSRSLGWLHRSLTTAHPGLTDHLISEQQHLPQPACLAVHPSYRALRVTACDPASPHQKWHFGSYHAD</sequence>
<dbReference type="Proteomes" id="UP000519684">
    <property type="component" value="Unassembled WGS sequence"/>
</dbReference>
<dbReference type="PANTHER" id="PTHR11675">
    <property type="entry name" value="N-ACETYLGALACTOSAMINYLTRANSFERASE"/>
    <property type="match status" value="1"/>
</dbReference>
<evidence type="ECO:0000313" key="5">
    <source>
        <dbReference type="Proteomes" id="UP000519684"/>
    </source>
</evidence>
<dbReference type="PANTHER" id="PTHR11675:SF130">
    <property type="entry name" value="POLYPEPTIDE N-ACETYLGALACTOSAMINYLTRANSFERASE 5"/>
    <property type="match status" value="1"/>
</dbReference>
<keyword evidence="1" id="KW-0430">Lectin</keyword>
<keyword evidence="2" id="KW-1015">Disulfide bond</keyword>
<dbReference type="Gene3D" id="1.10.8.460">
    <property type="entry name" value="ppGaNTase-T1 linker domain-like"/>
    <property type="match status" value="1"/>
</dbReference>
<dbReference type="GO" id="GO:0004653">
    <property type="term" value="F:polypeptide N-acetylgalactosaminyltransferase activity"/>
    <property type="evidence" value="ECO:0007669"/>
    <property type="project" value="TreeGrafter"/>
</dbReference>
<comment type="caution">
    <text evidence="4">The sequence shown here is derived from an EMBL/GenBank/DDBJ whole genome shotgun (WGS) entry which is preliminary data.</text>
</comment>
<dbReference type="GO" id="GO:0005794">
    <property type="term" value="C:Golgi apparatus"/>
    <property type="evidence" value="ECO:0007669"/>
    <property type="project" value="TreeGrafter"/>
</dbReference>
<reference evidence="4 5" key="1">
    <citation type="submission" date="2019-09" db="EMBL/GenBank/DDBJ databases">
        <title>Bird 10,000 Genomes (B10K) Project - Family phase.</title>
        <authorList>
            <person name="Zhang G."/>
        </authorList>
    </citation>
    <scope>NUCLEOTIDE SEQUENCE [LARGE SCALE GENOMIC DNA]</scope>
    <source>
        <strain evidence="4">B10K-DU-001-17</strain>
        <tissue evidence="4">Muscle</tissue>
    </source>
</reference>
<dbReference type="SUPFAM" id="SSF53448">
    <property type="entry name" value="Nucleotide-diphospho-sugar transferases"/>
    <property type="match status" value="1"/>
</dbReference>
<accession>A0A7L2D7K8</accession>
<gene>
    <name evidence="4" type="primary">Galnt5</name>
    <name evidence="4" type="ORF">CATFUS_R08667</name>
</gene>
<dbReference type="SUPFAM" id="SSF50370">
    <property type="entry name" value="Ricin B-like lectins"/>
    <property type="match status" value="1"/>
</dbReference>
<keyword evidence="4" id="KW-0808">Transferase</keyword>
<name>A0A7L2D7K8_CATFU</name>
<evidence type="ECO:0000256" key="2">
    <source>
        <dbReference type="ARBA" id="ARBA00023157"/>
    </source>
</evidence>
<dbReference type="GO" id="GO:0030246">
    <property type="term" value="F:carbohydrate binding"/>
    <property type="evidence" value="ECO:0007669"/>
    <property type="project" value="UniProtKB-KW"/>
</dbReference>
<dbReference type="InterPro" id="IPR029044">
    <property type="entry name" value="Nucleotide-diphossugar_trans"/>
</dbReference>
<dbReference type="InterPro" id="IPR000772">
    <property type="entry name" value="Ricin_B_lectin"/>
</dbReference>
<evidence type="ECO:0000313" key="4">
    <source>
        <dbReference type="EMBL" id="NXQ45625.1"/>
    </source>
</evidence>
<evidence type="ECO:0000259" key="3">
    <source>
        <dbReference type="SMART" id="SM00458"/>
    </source>
</evidence>
<dbReference type="Pfam" id="PF00652">
    <property type="entry name" value="Ricin_B_lectin"/>
    <property type="match status" value="1"/>
</dbReference>
<dbReference type="GO" id="GO:0006493">
    <property type="term" value="P:protein O-linked glycosylation"/>
    <property type="evidence" value="ECO:0007669"/>
    <property type="project" value="TreeGrafter"/>
</dbReference>
<dbReference type="AlphaFoldDB" id="A0A7L2D7K8"/>
<dbReference type="PROSITE" id="PS50231">
    <property type="entry name" value="RICIN_B_LECTIN"/>
    <property type="match status" value="1"/>
</dbReference>
<proteinExistence type="predicted"/>
<dbReference type="EMBL" id="VWYD01018355">
    <property type="protein sequence ID" value="NXQ45625.1"/>
    <property type="molecule type" value="Genomic_DNA"/>
</dbReference>
<feature type="domain" description="Ricin B lectin" evidence="3">
    <location>
        <begin position="188"/>
        <end position="316"/>
    </location>
</feature>
<feature type="non-terminal residue" evidence="4">
    <location>
        <position position="1"/>
    </location>
</feature>
<dbReference type="SMART" id="SM00458">
    <property type="entry name" value="RICIN"/>
    <property type="match status" value="1"/>
</dbReference>
<feature type="non-terminal residue" evidence="4">
    <location>
        <position position="321"/>
    </location>
</feature>
<dbReference type="Gene3D" id="3.90.550.10">
    <property type="entry name" value="Spore Coat Polysaccharide Biosynthesis Protein SpsA, Chain A"/>
    <property type="match status" value="1"/>
</dbReference>
<protein>
    <submittedName>
        <fullName evidence="4">GALT5 acetylgalactosaminyltransferase</fullName>
    </submittedName>
</protein>